<comment type="caution">
    <text evidence="2">The sequence shown here is derived from an EMBL/GenBank/DDBJ whole genome shotgun (WGS) entry which is preliminary data.</text>
</comment>
<dbReference type="OrthoDB" id="9787241at2"/>
<evidence type="ECO:0000313" key="2">
    <source>
        <dbReference type="EMBL" id="TWT63731.1"/>
    </source>
</evidence>
<dbReference type="RefSeq" id="WP_146505519.1">
    <property type="nucleotide sequence ID" value="NZ_SJPG01000001.1"/>
</dbReference>
<accession>A0A5C5XMN2</accession>
<sequence>MLWKHLSWTSLRITLEAEQDCRLPAYKGSMLRGAMGHRLQEQACWWAGRERCSGHSSSGNCQRPHACAFGALWDSAPGFRGEPPKPYVIVPPIGEAGQRLEYSAGEQISWEILLVGEARPWAPWLLNSLQNCWHLGSDRSAWQTVLIEIEMRLGEFEPLPAGCSPDYWPVIEADQIQETSSYSPQAELNFLTPVDIKTKGRRDQPLTGYEFASRAVGRVVDLVASYCSDISAEEIQLARQLAVPVQLGDESLDREEWQRFSSTHGTHRLTGLSGQVILKNISPELWVYLQLGQFIHIGKGASFGQGRYLLHPLEKPDRDEFSSESFTPSLASYPE</sequence>
<reference evidence="2 3" key="1">
    <citation type="submission" date="2019-02" db="EMBL/GenBank/DDBJ databases">
        <title>Deep-cultivation of Planctomycetes and their phenomic and genomic characterization uncovers novel biology.</title>
        <authorList>
            <person name="Wiegand S."/>
            <person name="Jogler M."/>
            <person name="Boedeker C."/>
            <person name="Pinto D."/>
            <person name="Vollmers J."/>
            <person name="Rivas-Marin E."/>
            <person name="Kohn T."/>
            <person name="Peeters S.H."/>
            <person name="Heuer A."/>
            <person name="Rast P."/>
            <person name="Oberbeckmann S."/>
            <person name="Bunk B."/>
            <person name="Jeske O."/>
            <person name="Meyerdierks A."/>
            <person name="Storesund J.E."/>
            <person name="Kallscheuer N."/>
            <person name="Luecker S."/>
            <person name="Lage O.M."/>
            <person name="Pohl T."/>
            <person name="Merkel B.J."/>
            <person name="Hornburger P."/>
            <person name="Mueller R.-W."/>
            <person name="Bruemmer F."/>
            <person name="Labrenz M."/>
            <person name="Spormann A.M."/>
            <person name="Op Den Camp H."/>
            <person name="Overmann J."/>
            <person name="Amann R."/>
            <person name="Jetten M.S.M."/>
            <person name="Mascher T."/>
            <person name="Medema M.H."/>
            <person name="Devos D.P."/>
            <person name="Kaster A.-K."/>
            <person name="Ovreas L."/>
            <person name="Rohde M."/>
            <person name="Galperin M.Y."/>
            <person name="Jogler C."/>
        </authorList>
    </citation>
    <scope>NUCLEOTIDE SEQUENCE [LARGE SCALE GENOMIC DNA]</scope>
    <source>
        <strain evidence="2 3">Pan54</strain>
    </source>
</reference>
<feature type="domain" description="CRISPR-associated protein Cas6 C-terminal" evidence="1">
    <location>
        <begin position="188"/>
        <end position="308"/>
    </location>
</feature>
<evidence type="ECO:0000259" key="1">
    <source>
        <dbReference type="Pfam" id="PF10040"/>
    </source>
</evidence>
<dbReference type="EMBL" id="SJPG01000001">
    <property type="protein sequence ID" value="TWT63731.1"/>
    <property type="molecule type" value="Genomic_DNA"/>
</dbReference>
<proteinExistence type="predicted"/>
<evidence type="ECO:0000313" key="3">
    <source>
        <dbReference type="Proteomes" id="UP000316095"/>
    </source>
</evidence>
<dbReference type="Pfam" id="PF10040">
    <property type="entry name" value="CRISPR_Cas6"/>
    <property type="match status" value="1"/>
</dbReference>
<organism evidence="2 3">
    <name type="scientific">Rubinisphaera italica</name>
    <dbReference type="NCBI Taxonomy" id="2527969"/>
    <lineage>
        <taxon>Bacteria</taxon>
        <taxon>Pseudomonadati</taxon>
        <taxon>Planctomycetota</taxon>
        <taxon>Planctomycetia</taxon>
        <taxon>Planctomycetales</taxon>
        <taxon>Planctomycetaceae</taxon>
        <taxon>Rubinisphaera</taxon>
    </lineage>
</organism>
<dbReference type="AlphaFoldDB" id="A0A5C5XMN2"/>
<protein>
    <recommendedName>
        <fullName evidence="1">CRISPR-associated protein Cas6 C-terminal domain-containing protein</fullName>
    </recommendedName>
</protein>
<dbReference type="Proteomes" id="UP000316095">
    <property type="component" value="Unassembled WGS sequence"/>
</dbReference>
<name>A0A5C5XMN2_9PLAN</name>
<keyword evidence="3" id="KW-1185">Reference proteome</keyword>
<dbReference type="InterPro" id="IPR019267">
    <property type="entry name" value="CRISPR-assoc_Cas6_C"/>
</dbReference>
<gene>
    <name evidence="2" type="ORF">Pan54_44890</name>
</gene>